<feature type="transmembrane region" description="Helical" evidence="10">
    <location>
        <begin position="52"/>
        <end position="72"/>
    </location>
</feature>
<keyword evidence="7" id="KW-0029">Amino-acid transport</keyword>
<feature type="transmembrane region" description="Helical" evidence="10">
    <location>
        <begin position="16"/>
        <end position="40"/>
    </location>
</feature>
<feature type="transmembrane region" description="Helical" evidence="10">
    <location>
        <begin position="187"/>
        <end position="208"/>
    </location>
</feature>
<feature type="domain" description="ABC transmembrane type-1" evidence="11">
    <location>
        <begin position="16"/>
        <end position="208"/>
    </location>
</feature>
<evidence type="ECO:0000256" key="2">
    <source>
        <dbReference type="ARBA" id="ARBA00010072"/>
    </source>
</evidence>
<dbReference type="InterPro" id="IPR051613">
    <property type="entry name" value="ABC_transp_permease_HisMQ"/>
</dbReference>
<accession>A0A3A1Y889</accession>
<gene>
    <name evidence="12" type="ORF">CKF54_02645</name>
</gene>
<dbReference type="PANTHER" id="PTHR30133:SF2">
    <property type="entry name" value="ARGININE ABC TRANSPORTER PERMEASE PROTEIN ARTQ"/>
    <property type="match status" value="1"/>
</dbReference>
<evidence type="ECO:0000256" key="6">
    <source>
        <dbReference type="ARBA" id="ARBA00022692"/>
    </source>
</evidence>
<evidence type="ECO:0000256" key="7">
    <source>
        <dbReference type="ARBA" id="ARBA00022970"/>
    </source>
</evidence>
<dbReference type="Gene3D" id="1.10.3720.10">
    <property type="entry name" value="MetI-like"/>
    <property type="match status" value="1"/>
</dbReference>
<keyword evidence="4" id="KW-1003">Cell membrane</keyword>
<dbReference type="InterPro" id="IPR010065">
    <property type="entry name" value="AA_ABC_transptr_permease_3TM"/>
</dbReference>
<dbReference type="EMBL" id="NRHC01000030">
    <property type="protein sequence ID" value="RIY33526.1"/>
    <property type="molecule type" value="Genomic_DNA"/>
</dbReference>
<keyword evidence="9 10" id="KW-0472">Membrane</keyword>
<keyword evidence="13" id="KW-1185">Reference proteome</keyword>
<evidence type="ECO:0000256" key="1">
    <source>
        <dbReference type="ARBA" id="ARBA00004429"/>
    </source>
</evidence>
<comment type="subcellular location">
    <subcellularLocation>
        <location evidence="1">Cell inner membrane</location>
        <topology evidence="1">Multi-pass membrane protein</topology>
    </subcellularLocation>
    <subcellularLocation>
        <location evidence="10">Cell membrane</location>
        <topology evidence="10">Multi-pass membrane protein</topology>
    </subcellularLocation>
</comment>
<comment type="caution">
    <text evidence="12">The sequence shown here is derived from an EMBL/GenBank/DDBJ whole genome shotgun (WGS) entry which is preliminary data.</text>
</comment>
<evidence type="ECO:0000256" key="3">
    <source>
        <dbReference type="ARBA" id="ARBA00022448"/>
    </source>
</evidence>
<dbReference type="Proteomes" id="UP000265691">
    <property type="component" value="Unassembled WGS sequence"/>
</dbReference>
<sequence length="224" mass="24769">MEQINLSLLEIVLKGAGWTVVVSVLSMLLGMVLSTIFLGLQKTPLKIISAPFEVLLMMLRGLPEIVLIFLVYYGGSQFLSNFGINLNAFAAGIFALALIFASYGSQTLRGAIESIPQGQWLAAKALGLGRMKIFFDIILPQMWRQAIPGLTNQWLSLLKDSSLVSTIGISEIIFTTSSVIKVTHQPFTWYIIAACLYLIITIISNALIKRLDRHFNAYLITNNN</sequence>
<dbReference type="InterPro" id="IPR035906">
    <property type="entry name" value="MetI-like_sf"/>
</dbReference>
<organism evidence="12 13">
    <name type="scientific">Psittacicella hinzii</name>
    <dbReference type="NCBI Taxonomy" id="2028575"/>
    <lineage>
        <taxon>Bacteria</taxon>
        <taxon>Pseudomonadati</taxon>
        <taxon>Pseudomonadota</taxon>
        <taxon>Gammaproteobacteria</taxon>
        <taxon>Pasteurellales</taxon>
        <taxon>Psittacicellaceae</taxon>
        <taxon>Psittacicella</taxon>
    </lineage>
</organism>
<keyword evidence="3 10" id="KW-0813">Transport</keyword>
<keyword evidence="8 10" id="KW-1133">Transmembrane helix</keyword>
<comment type="similarity">
    <text evidence="2">Belongs to the binding-protein-dependent transport system permease family. HisMQ subfamily.</text>
</comment>
<keyword evidence="6 10" id="KW-0812">Transmembrane</keyword>
<dbReference type="AlphaFoldDB" id="A0A3A1Y889"/>
<keyword evidence="5" id="KW-0997">Cell inner membrane</keyword>
<dbReference type="CDD" id="cd06261">
    <property type="entry name" value="TM_PBP2"/>
    <property type="match status" value="1"/>
</dbReference>
<name>A0A3A1Y889_9GAMM</name>
<dbReference type="PANTHER" id="PTHR30133">
    <property type="entry name" value="CATIONIC AMINO ACID TRANSPORTER, MEMBRANE COMPONENT"/>
    <property type="match status" value="1"/>
</dbReference>
<dbReference type="InterPro" id="IPR000515">
    <property type="entry name" value="MetI-like"/>
</dbReference>
<evidence type="ECO:0000256" key="4">
    <source>
        <dbReference type="ARBA" id="ARBA00022475"/>
    </source>
</evidence>
<dbReference type="OrthoDB" id="9815029at2"/>
<evidence type="ECO:0000256" key="9">
    <source>
        <dbReference type="ARBA" id="ARBA00023136"/>
    </source>
</evidence>
<evidence type="ECO:0000313" key="12">
    <source>
        <dbReference type="EMBL" id="RIY33526.1"/>
    </source>
</evidence>
<evidence type="ECO:0000256" key="10">
    <source>
        <dbReference type="RuleBase" id="RU363032"/>
    </source>
</evidence>
<evidence type="ECO:0000256" key="5">
    <source>
        <dbReference type="ARBA" id="ARBA00022519"/>
    </source>
</evidence>
<feature type="transmembrane region" description="Helical" evidence="10">
    <location>
        <begin position="84"/>
        <end position="103"/>
    </location>
</feature>
<evidence type="ECO:0000313" key="13">
    <source>
        <dbReference type="Proteomes" id="UP000265691"/>
    </source>
</evidence>
<evidence type="ECO:0000259" key="11">
    <source>
        <dbReference type="PROSITE" id="PS50928"/>
    </source>
</evidence>
<dbReference type="Pfam" id="PF00528">
    <property type="entry name" value="BPD_transp_1"/>
    <property type="match status" value="1"/>
</dbReference>
<reference evidence="12 13" key="1">
    <citation type="submission" date="2017-08" db="EMBL/GenBank/DDBJ databases">
        <title>Reclassification of Bisgaard taxon 37 and 44.</title>
        <authorList>
            <person name="Christensen H."/>
        </authorList>
    </citation>
    <scope>NUCLEOTIDE SEQUENCE [LARGE SCALE GENOMIC DNA]</scope>
    <source>
        <strain evidence="12 13">B96_3</strain>
    </source>
</reference>
<dbReference type="GO" id="GO:0043190">
    <property type="term" value="C:ATP-binding cassette (ABC) transporter complex"/>
    <property type="evidence" value="ECO:0007669"/>
    <property type="project" value="InterPro"/>
</dbReference>
<dbReference type="NCBIfam" id="TIGR01726">
    <property type="entry name" value="HEQRo_perm_3TM"/>
    <property type="match status" value="1"/>
</dbReference>
<proteinExistence type="inferred from homology"/>
<dbReference type="GO" id="GO:0022857">
    <property type="term" value="F:transmembrane transporter activity"/>
    <property type="evidence" value="ECO:0007669"/>
    <property type="project" value="InterPro"/>
</dbReference>
<dbReference type="RefSeq" id="WP_119524736.1">
    <property type="nucleotide sequence ID" value="NZ_NRHC01000030.1"/>
</dbReference>
<protein>
    <recommendedName>
        <fullName evidence="11">ABC transmembrane type-1 domain-containing protein</fullName>
    </recommendedName>
</protein>
<dbReference type="SUPFAM" id="SSF161098">
    <property type="entry name" value="MetI-like"/>
    <property type="match status" value="1"/>
</dbReference>
<dbReference type="PROSITE" id="PS50928">
    <property type="entry name" value="ABC_TM1"/>
    <property type="match status" value="1"/>
</dbReference>
<evidence type="ECO:0000256" key="8">
    <source>
        <dbReference type="ARBA" id="ARBA00022989"/>
    </source>
</evidence>
<dbReference type="GO" id="GO:0006865">
    <property type="term" value="P:amino acid transport"/>
    <property type="evidence" value="ECO:0007669"/>
    <property type="project" value="UniProtKB-KW"/>
</dbReference>